<reference evidence="2 3" key="1">
    <citation type="submission" date="2016-11" db="EMBL/GenBank/DDBJ databases">
        <title>Study of marine rhodopsin-containing bacteria.</title>
        <authorList>
            <person name="Yoshizawa S."/>
            <person name="Kumagai Y."/>
            <person name="Kogure K."/>
        </authorList>
    </citation>
    <scope>NUCLEOTIDE SEQUENCE [LARGE SCALE GENOMIC DNA]</scope>
    <source>
        <strain evidence="2 3">SG-29</strain>
    </source>
</reference>
<evidence type="ECO:0000259" key="1">
    <source>
        <dbReference type="Pfam" id="PF20247"/>
    </source>
</evidence>
<evidence type="ECO:0000313" key="3">
    <source>
        <dbReference type="Proteomes" id="UP000216446"/>
    </source>
</evidence>
<dbReference type="AlphaFoldDB" id="A0A259TTT3"/>
<comment type="caution">
    <text evidence="2">The sequence shown here is derived from an EMBL/GenBank/DDBJ whole genome shotgun (WGS) entry which is preliminary data.</text>
</comment>
<name>A0A259TTT3_9BACT</name>
<evidence type="ECO:0000313" key="2">
    <source>
        <dbReference type="EMBL" id="OZC01141.1"/>
    </source>
</evidence>
<proteinExistence type="predicted"/>
<dbReference type="CDD" id="cd21411">
    <property type="entry name" value="NucC"/>
    <property type="match status" value="1"/>
</dbReference>
<keyword evidence="3" id="KW-1185">Reference proteome</keyword>
<feature type="domain" description="DUF6602" evidence="1">
    <location>
        <begin position="37"/>
        <end position="140"/>
    </location>
</feature>
<organism evidence="2 3">
    <name type="scientific">Rubricoccus marinus</name>
    <dbReference type="NCBI Taxonomy" id="716817"/>
    <lineage>
        <taxon>Bacteria</taxon>
        <taxon>Pseudomonadati</taxon>
        <taxon>Rhodothermota</taxon>
        <taxon>Rhodothermia</taxon>
        <taxon>Rhodothermales</taxon>
        <taxon>Rubricoccaceae</taxon>
        <taxon>Rubricoccus</taxon>
    </lineage>
</organism>
<accession>A0A259TTT3</accession>
<dbReference type="OrthoDB" id="337432at2"/>
<dbReference type="InterPro" id="IPR046537">
    <property type="entry name" value="DUF6602"/>
</dbReference>
<protein>
    <recommendedName>
        <fullName evidence="1">DUF6602 domain-containing protein</fullName>
    </recommendedName>
</protein>
<dbReference type="Pfam" id="PF20247">
    <property type="entry name" value="DUF6602"/>
    <property type="match status" value="1"/>
</dbReference>
<dbReference type="Proteomes" id="UP000216446">
    <property type="component" value="Unassembled WGS sequence"/>
</dbReference>
<dbReference type="EMBL" id="MQWB01000015">
    <property type="protein sequence ID" value="OZC01141.1"/>
    <property type="molecule type" value="Genomic_DNA"/>
</dbReference>
<gene>
    <name evidence="2" type="ORF">BSZ36_18645</name>
</gene>
<dbReference type="RefSeq" id="WP_094552149.1">
    <property type="nucleotide sequence ID" value="NZ_MQWB01000015.1"/>
</dbReference>
<sequence length="258" mass="29521">MTTTEPPADLRVENNKRVDLRERFLRLQKKMCAELENHEDEDHGPTKGDAHEDHWIPWLRDYLPNRYSVDKAFVIDSDGYKSEQIDVVVYDQQYTPFIFREKARTYVPAESVYAVFEVKQVLDRGNVQAAARKAASVRRLRRTSTHVHHVEGTAPPKEPGNILAGILTYRGTEDWADPLGNRLEAVLQEQDDYGQIDIGCALRVGSFRAVYEEGFAMSRSTQEEALITFFLKFQIALRRLGTVPAIDLLAYSEALESF</sequence>
<dbReference type="InParanoid" id="A0A259TTT3"/>